<dbReference type="Gene3D" id="3.20.20.370">
    <property type="entry name" value="Glycoside hydrolase/deacetylase"/>
    <property type="match status" value="2"/>
</dbReference>
<feature type="chain" id="PRO_5021726060" evidence="3">
    <location>
        <begin position="29"/>
        <end position="290"/>
    </location>
</feature>
<dbReference type="EC" id="3.5.1.-" evidence="5"/>
<dbReference type="RefSeq" id="WP_145374238.1">
    <property type="nucleotide sequence ID" value="NZ_CP036276.1"/>
</dbReference>
<keyword evidence="2 3" id="KW-0732">Signal</keyword>
<proteinExistence type="predicted"/>
<dbReference type="PANTHER" id="PTHR34216:SF3">
    <property type="entry name" value="POLY-BETA-1,6-N-ACETYL-D-GLUCOSAMINE N-DEACETYLASE"/>
    <property type="match status" value="1"/>
</dbReference>
<organism evidence="5 6">
    <name type="scientific">Symmachiella dynata</name>
    <dbReference type="NCBI Taxonomy" id="2527995"/>
    <lineage>
        <taxon>Bacteria</taxon>
        <taxon>Pseudomonadati</taxon>
        <taxon>Planctomycetota</taxon>
        <taxon>Planctomycetia</taxon>
        <taxon>Planctomycetales</taxon>
        <taxon>Planctomycetaceae</taxon>
        <taxon>Symmachiella</taxon>
    </lineage>
</organism>
<dbReference type="PANTHER" id="PTHR34216">
    <property type="match status" value="1"/>
</dbReference>
<dbReference type="KEGG" id="sdyn:Mal52_06140"/>
<evidence type="ECO:0000313" key="6">
    <source>
        <dbReference type="Proteomes" id="UP000319383"/>
    </source>
</evidence>
<evidence type="ECO:0000256" key="1">
    <source>
        <dbReference type="ARBA" id="ARBA00004613"/>
    </source>
</evidence>
<dbReference type="Pfam" id="PF01522">
    <property type="entry name" value="Polysacc_deac_1"/>
    <property type="match status" value="1"/>
</dbReference>
<evidence type="ECO:0000313" key="5">
    <source>
        <dbReference type="EMBL" id="QDU42159.1"/>
    </source>
</evidence>
<evidence type="ECO:0000256" key="3">
    <source>
        <dbReference type="SAM" id="SignalP"/>
    </source>
</evidence>
<keyword evidence="5" id="KW-0378">Hydrolase</keyword>
<reference evidence="5 6" key="1">
    <citation type="submission" date="2019-02" db="EMBL/GenBank/DDBJ databases">
        <title>Deep-cultivation of Planctomycetes and their phenomic and genomic characterization uncovers novel biology.</title>
        <authorList>
            <person name="Wiegand S."/>
            <person name="Jogler M."/>
            <person name="Boedeker C."/>
            <person name="Pinto D."/>
            <person name="Vollmers J."/>
            <person name="Rivas-Marin E."/>
            <person name="Kohn T."/>
            <person name="Peeters S.H."/>
            <person name="Heuer A."/>
            <person name="Rast P."/>
            <person name="Oberbeckmann S."/>
            <person name="Bunk B."/>
            <person name="Jeske O."/>
            <person name="Meyerdierks A."/>
            <person name="Storesund J.E."/>
            <person name="Kallscheuer N."/>
            <person name="Luecker S."/>
            <person name="Lage O.M."/>
            <person name="Pohl T."/>
            <person name="Merkel B.J."/>
            <person name="Hornburger P."/>
            <person name="Mueller R.-W."/>
            <person name="Bruemmer F."/>
            <person name="Labrenz M."/>
            <person name="Spormann A.M."/>
            <person name="Op den Camp H."/>
            <person name="Overmann J."/>
            <person name="Amann R."/>
            <person name="Jetten M.S.M."/>
            <person name="Mascher T."/>
            <person name="Medema M.H."/>
            <person name="Devos D.P."/>
            <person name="Kaster A.-K."/>
            <person name="Ovreas L."/>
            <person name="Rohde M."/>
            <person name="Galperin M.Y."/>
            <person name="Jogler C."/>
        </authorList>
    </citation>
    <scope>NUCLEOTIDE SEQUENCE [LARGE SCALE GENOMIC DNA]</scope>
    <source>
        <strain evidence="5 6">Mal52</strain>
    </source>
</reference>
<dbReference type="GO" id="GO:0005576">
    <property type="term" value="C:extracellular region"/>
    <property type="evidence" value="ECO:0007669"/>
    <property type="project" value="UniProtKB-SubCell"/>
</dbReference>
<dbReference type="PROSITE" id="PS51677">
    <property type="entry name" value="NODB"/>
    <property type="match status" value="1"/>
</dbReference>
<dbReference type="AlphaFoldDB" id="A0A517ZI91"/>
<gene>
    <name evidence="5" type="primary">pdaA_2</name>
    <name evidence="5" type="ORF">Mal52_06140</name>
</gene>
<accession>A0A517ZI91</accession>
<evidence type="ECO:0000256" key="2">
    <source>
        <dbReference type="ARBA" id="ARBA00022729"/>
    </source>
</evidence>
<dbReference type="GO" id="GO:0016810">
    <property type="term" value="F:hydrolase activity, acting on carbon-nitrogen (but not peptide) bonds"/>
    <property type="evidence" value="ECO:0007669"/>
    <property type="project" value="InterPro"/>
</dbReference>
<dbReference type="GO" id="GO:0005975">
    <property type="term" value="P:carbohydrate metabolic process"/>
    <property type="evidence" value="ECO:0007669"/>
    <property type="project" value="InterPro"/>
</dbReference>
<dbReference type="InterPro" id="IPR002509">
    <property type="entry name" value="NODB_dom"/>
</dbReference>
<sequence precursor="true">MSGNNGQRIQQRWLSAVIWGAAIVCALANDAAALEPIPDKLVVLTFDDSVKSHFTIARPILKDYGFGATFFITEGFTFKTNKRDYMTWEEIAQLHRDGFEIGNHTRDHKGVTAKSLDQVQEQLEAINARCKEHGIPRTVSFAYPGNAFDPAGFALLKKAGIKFARRGGAPEYPYDHGRGFAYEPGRDHPLLIPSAGDARPDWQLADLIRAVEQARDGKIAVLQFHGVPDNEHPWVHTPEANFRAFMKYLHLHKYKVIPLRDLAKYVDAEQTPKSYDTVIKERKAAIAAMP</sequence>
<protein>
    <submittedName>
        <fullName evidence="5">Peptidoglycan-N-acetylmuramic acid deacetylase PdaA</fullName>
        <ecNumber evidence="5">3.5.1.-</ecNumber>
    </submittedName>
</protein>
<feature type="domain" description="NodB homology" evidence="4">
    <location>
        <begin position="40"/>
        <end position="123"/>
    </location>
</feature>
<name>A0A517ZI91_9PLAN</name>
<feature type="signal peptide" evidence="3">
    <location>
        <begin position="1"/>
        <end position="28"/>
    </location>
</feature>
<comment type="subcellular location">
    <subcellularLocation>
        <location evidence="1">Secreted</location>
    </subcellularLocation>
</comment>
<dbReference type="CDD" id="cd10918">
    <property type="entry name" value="CE4_NodB_like_5s_6s"/>
    <property type="match status" value="1"/>
</dbReference>
<dbReference type="InterPro" id="IPR051398">
    <property type="entry name" value="Polysacch_Deacetylase"/>
</dbReference>
<evidence type="ECO:0000259" key="4">
    <source>
        <dbReference type="PROSITE" id="PS51677"/>
    </source>
</evidence>
<dbReference type="InterPro" id="IPR011330">
    <property type="entry name" value="Glyco_hydro/deAcase_b/a-brl"/>
</dbReference>
<dbReference type="Proteomes" id="UP000319383">
    <property type="component" value="Chromosome"/>
</dbReference>
<keyword evidence="6" id="KW-1185">Reference proteome</keyword>
<dbReference type="SUPFAM" id="SSF88713">
    <property type="entry name" value="Glycoside hydrolase/deacetylase"/>
    <property type="match status" value="1"/>
</dbReference>
<dbReference type="EMBL" id="CP036276">
    <property type="protein sequence ID" value="QDU42159.1"/>
    <property type="molecule type" value="Genomic_DNA"/>
</dbReference>